<name>A0A841U3I6_9BACL</name>
<feature type="domain" description="Polysaccharide chain length determinant N-terminal" evidence="9">
    <location>
        <begin position="2"/>
        <end position="92"/>
    </location>
</feature>
<comment type="similarity">
    <text evidence="2">Belongs to the CpsC/CapA family.</text>
</comment>
<evidence type="ECO:0000256" key="7">
    <source>
        <dbReference type="SAM" id="MobiDB-lite"/>
    </source>
</evidence>
<keyword evidence="11" id="KW-1185">Reference proteome</keyword>
<comment type="caution">
    <text evidence="10">The sequence shown here is derived from an EMBL/GenBank/DDBJ whole genome shotgun (WGS) entry which is preliminary data.</text>
</comment>
<organism evidence="10 11">
    <name type="scientific">Cohnella xylanilytica</name>
    <dbReference type="NCBI Taxonomy" id="557555"/>
    <lineage>
        <taxon>Bacteria</taxon>
        <taxon>Bacillati</taxon>
        <taxon>Bacillota</taxon>
        <taxon>Bacilli</taxon>
        <taxon>Bacillales</taxon>
        <taxon>Paenibacillaceae</taxon>
        <taxon>Cohnella</taxon>
    </lineage>
</organism>
<dbReference type="AlphaFoldDB" id="A0A841U3I6"/>
<dbReference type="InterPro" id="IPR050445">
    <property type="entry name" value="Bact_polysacc_biosynth/exp"/>
</dbReference>
<keyword evidence="5 8" id="KW-1133">Transmembrane helix</keyword>
<evidence type="ECO:0000259" key="9">
    <source>
        <dbReference type="Pfam" id="PF02706"/>
    </source>
</evidence>
<comment type="subcellular location">
    <subcellularLocation>
        <location evidence="1">Cell membrane</location>
        <topology evidence="1">Multi-pass membrane protein</topology>
    </subcellularLocation>
</comment>
<dbReference type="GO" id="GO:0004713">
    <property type="term" value="F:protein tyrosine kinase activity"/>
    <property type="evidence" value="ECO:0007669"/>
    <property type="project" value="TreeGrafter"/>
</dbReference>
<evidence type="ECO:0000256" key="8">
    <source>
        <dbReference type="SAM" id="Phobius"/>
    </source>
</evidence>
<keyword evidence="6 8" id="KW-0472">Membrane</keyword>
<dbReference type="Proteomes" id="UP000553776">
    <property type="component" value="Unassembled WGS sequence"/>
</dbReference>
<keyword evidence="4 8" id="KW-0812">Transmembrane</keyword>
<dbReference type="RefSeq" id="WP_185136531.1">
    <property type="nucleotide sequence ID" value="NZ_BORM01000001.1"/>
</dbReference>
<dbReference type="Pfam" id="PF02706">
    <property type="entry name" value="Wzz"/>
    <property type="match status" value="1"/>
</dbReference>
<feature type="transmembrane region" description="Helical" evidence="8">
    <location>
        <begin position="177"/>
        <end position="195"/>
    </location>
</feature>
<dbReference type="PANTHER" id="PTHR32309:SF13">
    <property type="entry name" value="FERRIC ENTEROBACTIN TRANSPORT PROTEIN FEPE"/>
    <property type="match status" value="1"/>
</dbReference>
<accession>A0A841U3I6</accession>
<sequence>MELKQYWLIVKRRLWLIALLVVIGATATGVCSAYLIDKQYEASSKIIVNQKEGAVGTAGLPDVRTIDFNVEIIKTYKEIIRTPRIMNVVIQQYPGLKTSVGELIDKVSVSTVNGTQVMSVTAKDSSYSRAAEMANAVSRVFQEEIPKLMKVDNVNILFEADPGANAEPSSPNPLTNVLLSIVLLLVVGIGLAFLLDYLDDTVKSEEDVREWAGLATIADIPNASRSRRTKGSKNANLDNPIRGGTGATIHT</sequence>
<evidence type="ECO:0000256" key="5">
    <source>
        <dbReference type="ARBA" id="ARBA00022989"/>
    </source>
</evidence>
<evidence type="ECO:0000256" key="1">
    <source>
        <dbReference type="ARBA" id="ARBA00004651"/>
    </source>
</evidence>
<evidence type="ECO:0000256" key="6">
    <source>
        <dbReference type="ARBA" id="ARBA00023136"/>
    </source>
</evidence>
<proteinExistence type="inferred from homology"/>
<dbReference type="GO" id="GO:0005886">
    <property type="term" value="C:plasma membrane"/>
    <property type="evidence" value="ECO:0007669"/>
    <property type="project" value="UniProtKB-SubCell"/>
</dbReference>
<evidence type="ECO:0000256" key="3">
    <source>
        <dbReference type="ARBA" id="ARBA00022475"/>
    </source>
</evidence>
<evidence type="ECO:0000313" key="10">
    <source>
        <dbReference type="EMBL" id="MBB6692544.1"/>
    </source>
</evidence>
<feature type="region of interest" description="Disordered" evidence="7">
    <location>
        <begin position="225"/>
        <end position="251"/>
    </location>
</feature>
<dbReference type="PANTHER" id="PTHR32309">
    <property type="entry name" value="TYROSINE-PROTEIN KINASE"/>
    <property type="match status" value="1"/>
</dbReference>
<gene>
    <name evidence="10" type="ORF">H7B90_14135</name>
</gene>
<reference evidence="10 11" key="1">
    <citation type="submission" date="2020-08" db="EMBL/GenBank/DDBJ databases">
        <title>Cohnella phylogeny.</title>
        <authorList>
            <person name="Dunlap C."/>
        </authorList>
    </citation>
    <scope>NUCLEOTIDE SEQUENCE [LARGE SCALE GENOMIC DNA]</scope>
    <source>
        <strain evidence="10 11">DSM 25239</strain>
    </source>
</reference>
<keyword evidence="3" id="KW-1003">Cell membrane</keyword>
<evidence type="ECO:0000256" key="4">
    <source>
        <dbReference type="ARBA" id="ARBA00022692"/>
    </source>
</evidence>
<dbReference type="EMBL" id="JACJVR010000054">
    <property type="protein sequence ID" value="MBB6692544.1"/>
    <property type="molecule type" value="Genomic_DNA"/>
</dbReference>
<protein>
    <submittedName>
        <fullName evidence="10">Lipopolysaccharide biosynthesis protein</fullName>
    </submittedName>
</protein>
<evidence type="ECO:0000313" key="11">
    <source>
        <dbReference type="Proteomes" id="UP000553776"/>
    </source>
</evidence>
<evidence type="ECO:0000256" key="2">
    <source>
        <dbReference type="ARBA" id="ARBA00006683"/>
    </source>
</evidence>
<dbReference type="InterPro" id="IPR003856">
    <property type="entry name" value="LPS_length_determ_N"/>
</dbReference>